<proteinExistence type="predicted"/>
<feature type="repeat" description="WD" evidence="9">
    <location>
        <begin position="274"/>
        <end position="308"/>
    </location>
</feature>
<dbReference type="GO" id="GO:0071013">
    <property type="term" value="C:catalytic step 2 spliceosome"/>
    <property type="evidence" value="ECO:0007669"/>
    <property type="project" value="InterPro"/>
</dbReference>
<evidence type="ECO:0000256" key="5">
    <source>
        <dbReference type="ARBA" id="ARBA00022737"/>
    </source>
</evidence>
<dbReference type="InterPro" id="IPR019775">
    <property type="entry name" value="WD40_repeat_CS"/>
</dbReference>
<dbReference type="EMBL" id="JALJOR010000001">
    <property type="protein sequence ID" value="KAK9828658.1"/>
    <property type="molecule type" value="Genomic_DNA"/>
</dbReference>
<evidence type="ECO:0000313" key="12">
    <source>
        <dbReference type="Proteomes" id="UP001489004"/>
    </source>
</evidence>
<feature type="compositionally biased region" description="Basic and acidic residues" evidence="10">
    <location>
        <begin position="164"/>
        <end position="176"/>
    </location>
</feature>
<feature type="region of interest" description="Disordered" evidence="10">
    <location>
        <begin position="217"/>
        <end position="253"/>
    </location>
</feature>
<evidence type="ECO:0000256" key="1">
    <source>
        <dbReference type="ARBA" id="ARBA00004123"/>
    </source>
</evidence>
<dbReference type="PRINTS" id="PR00320">
    <property type="entry name" value="GPROTEINBRPT"/>
</dbReference>
<sequence length="569" mass="64235">MDLLTQYRDDGEAEPAEQSGEEEEVLPYRPVQPQSAAPQVDTSGLALVDNQAAVAASAQHLQDATARKVYANLPYEQMHAPVVGPAHPYAKDGIAAGMKNHRSGYVEDYNTHSFHFDNQYNTFHSYGYAVTPAGEGFVGDAEKLQEYKGETVYTITGTGKRRKTEAERQADAERRSQMQTVDPSEPWALANRQPWADKEVKPADLTEEQKAYLEKVQAEKDAEAEAKGEKPTDKSHFHGKEEADYQGRSWLEPPKDKRAENEYCYLPKRWIHTWSGHTKGVNAIRFFPGAGHLLLSAGLDGKVKIWDVFNSGKCMRTYMGHTKGVKDINFSNDGRRFLSTGYDKVIKLWDTETGKVLSSFGEGKMHFVAKFHPDDDKQNVLMAGCADKKVYQWDMDTGDLVQEYDYHLGAVNTITFVDEGRRFVTSSDDKTIRVWEFGIPVQIKYIADPSMHSVPAISLSPNQQWLIGTSLDNQIVTYSAKDRFRQNRKKVFKGHTVAGYACQPNFSSDGRYVMSGDGEGKLWFWDWKTTKVYRTIKAHDQVCIGCAWHPLESSKVATCGWDGLIKYWD</sequence>
<keyword evidence="5" id="KW-0677">Repeat</keyword>
<feature type="compositionally biased region" description="Basic and acidic residues" evidence="10">
    <location>
        <begin position="217"/>
        <end position="245"/>
    </location>
</feature>
<feature type="repeat" description="WD" evidence="9">
    <location>
        <begin position="536"/>
        <end position="569"/>
    </location>
</feature>
<evidence type="ECO:0000256" key="7">
    <source>
        <dbReference type="ARBA" id="ARBA00023242"/>
    </source>
</evidence>
<keyword evidence="4" id="KW-0747">Spliceosome</keyword>
<dbReference type="CDD" id="cd00200">
    <property type="entry name" value="WD40"/>
    <property type="match status" value="1"/>
</dbReference>
<dbReference type="GO" id="GO:0000398">
    <property type="term" value="P:mRNA splicing, via spliceosome"/>
    <property type="evidence" value="ECO:0007669"/>
    <property type="project" value="InterPro"/>
</dbReference>
<keyword evidence="3" id="KW-0507">mRNA processing</keyword>
<evidence type="ECO:0000256" key="3">
    <source>
        <dbReference type="ARBA" id="ARBA00022664"/>
    </source>
</evidence>
<dbReference type="GO" id="GO:0003729">
    <property type="term" value="F:mRNA binding"/>
    <property type="evidence" value="ECO:0007669"/>
    <property type="project" value="TreeGrafter"/>
</dbReference>
<dbReference type="AlphaFoldDB" id="A0AAW1R4U4"/>
<dbReference type="Proteomes" id="UP001489004">
    <property type="component" value="Unassembled WGS sequence"/>
</dbReference>
<protein>
    <recommendedName>
        <fullName evidence="8">Pre-mRNA-processing factor 17</fullName>
    </recommendedName>
</protein>
<evidence type="ECO:0000256" key="10">
    <source>
        <dbReference type="SAM" id="MobiDB-lite"/>
    </source>
</evidence>
<dbReference type="PROSITE" id="PS50294">
    <property type="entry name" value="WD_REPEATS_REGION"/>
    <property type="match status" value="4"/>
</dbReference>
<dbReference type="Pfam" id="PF00400">
    <property type="entry name" value="WD40"/>
    <property type="match status" value="5"/>
</dbReference>
<dbReference type="SMART" id="SM00320">
    <property type="entry name" value="WD40"/>
    <property type="match status" value="7"/>
</dbReference>
<comment type="subcellular location">
    <subcellularLocation>
        <location evidence="1">Nucleus</location>
    </subcellularLocation>
</comment>
<keyword evidence="12" id="KW-1185">Reference proteome</keyword>
<dbReference type="InterPro" id="IPR015943">
    <property type="entry name" value="WD40/YVTN_repeat-like_dom_sf"/>
</dbReference>
<organism evidence="11 12">
    <name type="scientific">[Myrmecia] bisecta</name>
    <dbReference type="NCBI Taxonomy" id="41462"/>
    <lineage>
        <taxon>Eukaryota</taxon>
        <taxon>Viridiplantae</taxon>
        <taxon>Chlorophyta</taxon>
        <taxon>core chlorophytes</taxon>
        <taxon>Trebouxiophyceae</taxon>
        <taxon>Trebouxiales</taxon>
        <taxon>Trebouxiaceae</taxon>
        <taxon>Myrmecia</taxon>
    </lineage>
</organism>
<dbReference type="PROSITE" id="PS50082">
    <property type="entry name" value="WD_REPEATS_2"/>
    <property type="match status" value="4"/>
</dbReference>
<feature type="region of interest" description="Disordered" evidence="10">
    <location>
        <begin position="156"/>
        <end position="196"/>
    </location>
</feature>
<feature type="repeat" description="WD" evidence="9">
    <location>
        <begin position="404"/>
        <end position="436"/>
    </location>
</feature>
<evidence type="ECO:0000256" key="4">
    <source>
        <dbReference type="ARBA" id="ARBA00022728"/>
    </source>
</evidence>
<keyword evidence="7" id="KW-0539">Nucleus</keyword>
<dbReference type="InterPro" id="IPR032847">
    <property type="entry name" value="PRPF17"/>
</dbReference>
<dbReference type="FunFam" id="2.130.10.10:FF:000034">
    <property type="entry name" value="Pre-mRNA-processing factor 17, putative"/>
    <property type="match status" value="1"/>
</dbReference>
<dbReference type="PANTHER" id="PTHR43979:SF1">
    <property type="entry name" value="PRE-MRNA-PROCESSING FACTOR 17"/>
    <property type="match status" value="1"/>
</dbReference>
<feature type="compositionally biased region" description="Acidic residues" evidence="10">
    <location>
        <begin position="11"/>
        <end position="25"/>
    </location>
</feature>
<evidence type="ECO:0000256" key="6">
    <source>
        <dbReference type="ARBA" id="ARBA00023187"/>
    </source>
</evidence>
<evidence type="ECO:0000313" key="11">
    <source>
        <dbReference type="EMBL" id="KAK9828658.1"/>
    </source>
</evidence>
<dbReference type="InterPro" id="IPR001680">
    <property type="entry name" value="WD40_rpt"/>
</dbReference>
<feature type="compositionally biased region" description="Polar residues" evidence="10">
    <location>
        <begin position="32"/>
        <end position="41"/>
    </location>
</feature>
<feature type="region of interest" description="Disordered" evidence="10">
    <location>
        <begin position="1"/>
        <end position="41"/>
    </location>
</feature>
<comment type="caution">
    <text evidence="11">The sequence shown here is derived from an EMBL/GenBank/DDBJ whole genome shotgun (WGS) entry which is preliminary data.</text>
</comment>
<dbReference type="PROSITE" id="PS00678">
    <property type="entry name" value="WD_REPEATS_1"/>
    <property type="match status" value="1"/>
</dbReference>
<gene>
    <name evidence="11" type="ORF">WJX72_001366</name>
</gene>
<evidence type="ECO:0000256" key="8">
    <source>
        <dbReference type="ARBA" id="ARBA00068146"/>
    </source>
</evidence>
<keyword evidence="6" id="KW-0508">mRNA splicing</keyword>
<feature type="repeat" description="WD" evidence="9">
    <location>
        <begin position="318"/>
        <end position="359"/>
    </location>
</feature>
<dbReference type="Gene3D" id="2.130.10.10">
    <property type="entry name" value="YVTN repeat-like/Quinoprotein amine dehydrogenase"/>
    <property type="match status" value="1"/>
</dbReference>
<name>A0AAW1R4U4_9CHLO</name>
<dbReference type="PANTHER" id="PTHR43979">
    <property type="entry name" value="PRE-MRNA-PROCESSING FACTOR 17"/>
    <property type="match status" value="1"/>
</dbReference>
<keyword evidence="2 9" id="KW-0853">WD repeat</keyword>
<dbReference type="InterPro" id="IPR036322">
    <property type="entry name" value="WD40_repeat_dom_sf"/>
</dbReference>
<accession>A0AAW1R4U4</accession>
<reference evidence="11 12" key="1">
    <citation type="journal article" date="2024" name="Nat. Commun.">
        <title>Phylogenomics reveals the evolutionary origins of lichenization in chlorophyte algae.</title>
        <authorList>
            <person name="Puginier C."/>
            <person name="Libourel C."/>
            <person name="Otte J."/>
            <person name="Skaloud P."/>
            <person name="Haon M."/>
            <person name="Grisel S."/>
            <person name="Petersen M."/>
            <person name="Berrin J.G."/>
            <person name="Delaux P.M."/>
            <person name="Dal Grande F."/>
            <person name="Keller J."/>
        </authorList>
    </citation>
    <scope>NUCLEOTIDE SEQUENCE [LARGE SCALE GENOMIC DNA]</scope>
    <source>
        <strain evidence="11 12">SAG 2043</strain>
    </source>
</reference>
<dbReference type="InterPro" id="IPR020472">
    <property type="entry name" value="WD40_PAC1"/>
</dbReference>
<evidence type="ECO:0000256" key="9">
    <source>
        <dbReference type="PROSITE-ProRule" id="PRU00221"/>
    </source>
</evidence>
<evidence type="ECO:0000256" key="2">
    <source>
        <dbReference type="ARBA" id="ARBA00022574"/>
    </source>
</evidence>
<dbReference type="SUPFAM" id="SSF50978">
    <property type="entry name" value="WD40 repeat-like"/>
    <property type="match status" value="1"/>
</dbReference>